<dbReference type="AlphaFoldDB" id="A0A9P0GS64"/>
<proteinExistence type="inferred from homology"/>
<feature type="region of interest" description="Disordered" evidence="4">
    <location>
        <begin position="1"/>
        <end position="59"/>
    </location>
</feature>
<name>A0A9P0GS64_PHACE</name>
<keyword evidence="7" id="KW-1185">Reference proteome</keyword>
<evidence type="ECO:0000256" key="3">
    <source>
        <dbReference type="ARBA" id="ARBA00023054"/>
    </source>
</evidence>
<accession>A0A9P0GS64</accession>
<reference evidence="6" key="1">
    <citation type="submission" date="2022-01" db="EMBL/GenBank/DDBJ databases">
        <authorList>
            <person name="King R."/>
        </authorList>
    </citation>
    <scope>NUCLEOTIDE SEQUENCE</scope>
</reference>
<comment type="subcellular location">
    <subcellularLocation>
        <location evidence="1">Midbody</location>
    </subcellularLocation>
</comment>
<evidence type="ECO:0000256" key="1">
    <source>
        <dbReference type="ARBA" id="ARBA00004214"/>
    </source>
</evidence>
<dbReference type="GO" id="GO:0030496">
    <property type="term" value="C:midbody"/>
    <property type="evidence" value="ECO:0007669"/>
    <property type="project" value="UniProtKB-SubCell"/>
</dbReference>
<dbReference type="OrthoDB" id="76412at2759"/>
<dbReference type="Pfam" id="PF06244">
    <property type="entry name" value="Ccdc124"/>
    <property type="match status" value="1"/>
</dbReference>
<feature type="compositionally biased region" description="Basic and acidic residues" evidence="4">
    <location>
        <begin position="14"/>
        <end position="59"/>
    </location>
</feature>
<dbReference type="InterPro" id="IPR054414">
    <property type="entry name" value="Ccdc124/Oxs1_C"/>
</dbReference>
<evidence type="ECO:0000313" key="7">
    <source>
        <dbReference type="Proteomes" id="UP001153737"/>
    </source>
</evidence>
<evidence type="ECO:0000313" key="6">
    <source>
        <dbReference type="EMBL" id="CAH1153621.1"/>
    </source>
</evidence>
<protein>
    <recommendedName>
        <fullName evidence="5">Coiled-coil domain-containing protein</fullName>
    </recommendedName>
</protein>
<keyword evidence="3" id="KW-0175">Coiled coil</keyword>
<sequence>MPKKFPSENTKAAAARERKQQVKDEAVAKKQKDIDDAYWTDNDKQVQKKQQKKDAEEKKRIEALQRKAEAKALLEKEASEVIKKVSKPAPPVKLTRAQIESKVTAKVPNLVKAENKIEIHLDIPLEENINRLQIDGEEARTVDEAITLLGTKEDSDKHPEKRMKAAYNAFEERRLKELKIENPTLRLSQLKQMIFKEWQKSPENPLNNQ</sequence>
<dbReference type="InterPro" id="IPR010422">
    <property type="entry name" value="Ccdc124/Oxs1"/>
</dbReference>
<comment type="similarity">
    <text evidence="2">Belongs to the CCDC124 family.</text>
</comment>
<gene>
    <name evidence="6" type="ORF">PHAECO_LOCUS4190</name>
</gene>
<evidence type="ECO:0000256" key="4">
    <source>
        <dbReference type="SAM" id="MobiDB-lite"/>
    </source>
</evidence>
<reference evidence="6" key="2">
    <citation type="submission" date="2022-10" db="EMBL/GenBank/DDBJ databases">
        <authorList>
            <consortium name="ENA_rothamsted_submissions"/>
            <consortium name="culmorum"/>
            <person name="King R."/>
        </authorList>
    </citation>
    <scope>NUCLEOTIDE SEQUENCE</scope>
</reference>
<evidence type="ECO:0000256" key="2">
    <source>
        <dbReference type="ARBA" id="ARBA00008296"/>
    </source>
</evidence>
<dbReference type="PANTHER" id="PTHR21680:SF0">
    <property type="entry name" value="COILED-COIL DOMAIN-CONTAINING PROTEIN 124"/>
    <property type="match status" value="1"/>
</dbReference>
<feature type="domain" description="Coiled-coil" evidence="5">
    <location>
        <begin position="128"/>
        <end position="207"/>
    </location>
</feature>
<dbReference type="PANTHER" id="PTHR21680">
    <property type="entry name" value="COILED-COIL DOMAIN-CONTAINING PROTEIN 124"/>
    <property type="match status" value="1"/>
</dbReference>
<dbReference type="EMBL" id="OU896720">
    <property type="protein sequence ID" value="CAH1153621.1"/>
    <property type="molecule type" value="Genomic_DNA"/>
</dbReference>
<dbReference type="GO" id="GO:0003713">
    <property type="term" value="F:transcription coactivator activity"/>
    <property type="evidence" value="ECO:0007669"/>
    <property type="project" value="TreeGrafter"/>
</dbReference>
<dbReference type="GO" id="GO:0005634">
    <property type="term" value="C:nucleus"/>
    <property type="evidence" value="ECO:0007669"/>
    <property type="project" value="TreeGrafter"/>
</dbReference>
<dbReference type="GO" id="GO:0006366">
    <property type="term" value="P:transcription by RNA polymerase II"/>
    <property type="evidence" value="ECO:0007669"/>
    <property type="project" value="TreeGrafter"/>
</dbReference>
<dbReference type="Proteomes" id="UP001153737">
    <property type="component" value="Chromosome 14"/>
</dbReference>
<evidence type="ECO:0000259" key="5">
    <source>
        <dbReference type="Pfam" id="PF06244"/>
    </source>
</evidence>
<organism evidence="6 7">
    <name type="scientific">Phaedon cochleariae</name>
    <name type="common">Mustard beetle</name>
    <dbReference type="NCBI Taxonomy" id="80249"/>
    <lineage>
        <taxon>Eukaryota</taxon>
        <taxon>Metazoa</taxon>
        <taxon>Ecdysozoa</taxon>
        <taxon>Arthropoda</taxon>
        <taxon>Hexapoda</taxon>
        <taxon>Insecta</taxon>
        <taxon>Pterygota</taxon>
        <taxon>Neoptera</taxon>
        <taxon>Endopterygota</taxon>
        <taxon>Coleoptera</taxon>
        <taxon>Polyphaga</taxon>
        <taxon>Cucujiformia</taxon>
        <taxon>Chrysomeloidea</taxon>
        <taxon>Chrysomelidae</taxon>
        <taxon>Chrysomelinae</taxon>
        <taxon>Chrysomelini</taxon>
        <taxon>Phaedon</taxon>
    </lineage>
</organism>